<comment type="caution">
    <text evidence="1">The sequence shown here is derived from an EMBL/GenBank/DDBJ whole genome shotgun (WGS) entry which is preliminary data.</text>
</comment>
<reference evidence="1 2" key="1">
    <citation type="journal article" date="2014" name="Agronomy (Basel)">
        <title>A Draft Genome Sequence for Ensete ventricosum, the Drought-Tolerant Tree Against Hunger.</title>
        <authorList>
            <person name="Harrison J."/>
            <person name="Moore K.A."/>
            <person name="Paszkiewicz K."/>
            <person name="Jones T."/>
            <person name="Grant M."/>
            <person name="Ambacheew D."/>
            <person name="Muzemil S."/>
            <person name="Studholme D.J."/>
        </authorList>
    </citation>
    <scope>NUCLEOTIDE SEQUENCE [LARGE SCALE GENOMIC DNA]</scope>
</reference>
<gene>
    <name evidence="1" type="ORF">B296_00032872</name>
</gene>
<name>A0A427ACG9_ENSVE</name>
<evidence type="ECO:0000313" key="1">
    <source>
        <dbReference type="EMBL" id="RRT73957.1"/>
    </source>
</evidence>
<protein>
    <submittedName>
        <fullName evidence="1">Uncharacterized protein</fullName>
    </submittedName>
</protein>
<dbReference type="AlphaFoldDB" id="A0A427ACG9"/>
<sequence length="133" mass="14758">MNEQLRAGTEMAGKVLLTVPALKPMLLIPSNGPVRMDAHITACMNELNRSWVKKSLEPLHVQYPLAQWLARGIPGFSDVEATAEPDDDLRRQAHDDVKRLVPGWPGYVLVAPARPADDELRALLGAPDRQRPH</sequence>
<dbReference type="EMBL" id="AMZH03002924">
    <property type="protein sequence ID" value="RRT73957.1"/>
    <property type="molecule type" value="Genomic_DNA"/>
</dbReference>
<accession>A0A427ACG9</accession>
<proteinExistence type="predicted"/>
<organism evidence="1 2">
    <name type="scientific">Ensete ventricosum</name>
    <name type="common">Abyssinian banana</name>
    <name type="synonym">Musa ensete</name>
    <dbReference type="NCBI Taxonomy" id="4639"/>
    <lineage>
        <taxon>Eukaryota</taxon>
        <taxon>Viridiplantae</taxon>
        <taxon>Streptophyta</taxon>
        <taxon>Embryophyta</taxon>
        <taxon>Tracheophyta</taxon>
        <taxon>Spermatophyta</taxon>
        <taxon>Magnoliopsida</taxon>
        <taxon>Liliopsida</taxon>
        <taxon>Zingiberales</taxon>
        <taxon>Musaceae</taxon>
        <taxon>Ensete</taxon>
    </lineage>
</organism>
<evidence type="ECO:0000313" key="2">
    <source>
        <dbReference type="Proteomes" id="UP000287651"/>
    </source>
</evidence>
<dbReference type="Proteomes" id="UP000287651">
    <property type="component" value="Unassembled WGS sequence"/>
</dbReference>